<evidence type="ECO:0000259" key="2">
    <source>
        <dbReference type="SMART" id="SM00822"/>
    </source>
</evidence>
<comment type="caution">
    <text evidence="3">The sequence shown here is derived from an EMBL/GenBank/DDBJ whole genome shotgun (WGS) entry which is preliminary data.</text>
</comment>
<dbReference type="InterPro" id="IPR057326">
    <property type="entry name" value="KR_dom"/>
</dbReference>
<dbReference type="InterPro" id="IPR020904">
    <property type="entry name" value="Sc_DH/Rdtase_CS"/>
</dbReference>
<dbReference type="InterPro" id="IPR002347">
    <property type="entry name" value="SDR_fam"/>
</dbReference>
<dbReference type="PANTHER" id="PTHR42760">
    <property type="entry name" value="SHORT-CHAIN DEHYDROGENASES/REDUCTASES FAMILY MEMBER"/>
    <property type="match status" value="1"/>
</dbReference>
<dbReference type="Pfam" id="PF13561">
    <property type="entry name" value="adh_short_C2"/>
    <property type="match status" value="1"/>
</dbReference>
<dbReference type="FunFam" id="3.40.50.720:FF:000084">
    <property type="entry name" value="Short-chain dehydrogenase reductase"/>
    <property type="match status" value="1"/>
</dbReference>
<dbReference type="CDD" id="cd05233">
    <property type="entry name" value="SDR_c"/>
    <property type="match status" value="1"/>
</dbReference>
<dbReference type="AlphaFoldDB" id="A0A4R2KVD1"/>
<keyword evidence="4" id="KW-1185">Reference proteome</keyword>
<feature type="domain" description="Ketoreductase" evidence="2">
    <location>
        <begin position="7"/>
        <end position="180"/>
    </location>
</feature>
<reference evidence="3 4" key="1">
    <citation type="submission" date="2019-03" db="EMBL/GenBank/DDBJ databases">
        <title>Genomic Encyclopedia of Type Strains, Phase IV (KMG-IV): sequencing the most valuable type-strain genomes for metagenomic binning, comparative biology and taxonomic classification.</title>
        <authorList>
            <person name="Goeker M."/>
        </authorList>
    </citation>
    <scope>NUCLEOTIDE SEQUENCE [LARGE SCALE GENOMIC DNA]</scope>
    <source>
        <strain evidence="3 4">DSM 4868</strain>
    </source>
</reference>
<dbReference type="OrthoDB" id="9796652at2"/>
<sequence>MFDLQGRRVLVTGGTSGIGLAIARAFLKAGARAVVTGRSAETGETAEAALAEHGVVRFMQGDVASEADCARVTEGAAEAMGGIDVLVCAAGLNRRMRPETVTLADWDAVVDASLKGTFLMARACYPHLARGGDGRIVTLGSMMSVLANDMTAPYAAAKGGVVQLTRSLAVAWAGEGIKANCILPGWIDTRLTRQARRDMPDLDARVRARTPAGDWGRPEDVAGTALFLATPAARFVTGAAIPVDGGYLIRG</sequence>
<dbReference type="InterPro" id="IPR036291">
    <property type="entry name" value="NAD(P)-bd_dom_sf"/>
</dbReference>
<dbReference type="PRINTS" id="PR00080">
    <property type="entry name" value="SDRFAMILY"/>
</dbReference>
<gene>
    <name evidence="3" type="ORF">EV655_101339</name>
</gene>
<evidence type="ECO:0000256" key="1">
    <source>
        <dbReference type="ARBA" id="ARBA00006484"/>
    </source>
</evidence>
<dbReference type="RefSeq" id="WP_132540796.1">
    <property type="nucleotide sequence ID" value="NZ_SLWW01000001.1"/>
</dbReference>
<evidence type="ECO:0000313" key="4">
    <source>
        <dbReference type="Proteomes" id="UP000295142"/>
    </source>
</evidence>
<dbReference type="GO" id="GO:0016616">
    <property type="term" value="F:oxidoreductase activity, acting on the CH-OH group of donors, NAD or NADP as acceptor"/>
    <property type="evidence" value="ECO:0007669"/>
    <property type="project" value="TreeGrafter"/>
</dbReference>
<comment type="similarity">
    <text evidence="1">Belongs to the short-chain dehydrogenases/reductases (SDR) family.</text>
</comment>
<name>A0A4R2KVD1_9RHOB</name>
<dbReference type="PROSITE" id="PS00061">
    <property type="entry name" value="ADH_SHORT"/>
    <property type="match status" value="1"/>
</dbReference>
<dbReference type="SUPFAM" id="SSF51735">
    <property type="entry name" value="NAD(P)-binding Rossmann-fold domains"/>
    <property type="match status" value="1"/>
</dbReference>
<dbReference type="Proteomes" id="UP000295142">
    <property type="component" value="Unassembled WGS sequence"/>
</dbReference>
<dbReference type="PRINTS" id="PR00081">
    <property type="entry name" value="GDHRDH"/>
</dbReference>
<protein>
    <submittedName>
        <fullName evidence="3">2-deoxy-D-gluconate 3-dehydrogenase</fullName>
    </submittedName>
</protein>
<organism evidence="3 4">
    <name type="scientific">Rhodovulum euryhalinum</name>
    <dbReference type="NCBI Taxonomy" id="35805"/>
    <lineage>
        <taxon>Bacteria</taxon>
        <taxon>Pseudomonadati</taxon>
        <taxon>Pseudomonadota</taxon>
        <taxon>Alphaproteobacteria</taxon>
        <taxon>Rhodobacterales</taxon>
        <taxon>Paracoccaceae</taxon>
        <taxon>Rhodovulum</taxon>
    </lineage>
</organism>
<dbReference type="EMBL" id="SLWW01000001">
    <property type="protein sequence ID" value="TCO74178.1"/>
    <property type="molecule type" value="Genomic_DNA"/>
</dbReference>
<dbReference type="SMART" id="SM00822">
    <property type="entry name" value="PKS_KR"/>
    <property type="match status" value="1"/>
</dbReference>
<dbReference type="Gene3D" id="3.40.50.720">
    <property type="entry name" value="NAD(P)-binding Rossmann-like Domain"/>
    <property type="match status" value="1"/>
</dbReference>
<accession>A0A4R2KVD1</accession>
<evidence type="ECO:0000313" key="3">
    <source>
        <dbReference type="EMBL" id="TCO74178.1"/>
    </source>
</evidence>
<proteinExistence type="inferred from homology"/>